<keyword evidence="2" id="KW-1133">Transmembrane helix</keyword>
<keyword evidence="4" id="KW-1185">Reference proteome</keyword>
<dbReference type="PANTHER" id="PTHR34703">
    <property type="entry name" value="ANTIPORTER SUBUNIT MNHG2-RELATED"/>
    <property type="match status" value="1"/>
</dbReference>
<evidence type="ECO:0000313" key="3">
    <source>
        <dbReference type="EMBL" id="TNL96017.1"/>
    </source>
</evidence>
<evidence type="ECO:0000256" key="2">
    <source>
        <dbReference type="SAM" id="Phobius"/>
    </source>
</evidence>
<dbReference type="Pfam" id="PF03334">
    <property type="entry name" value="PhaG_MnhG_YufB"/>
    <property type="match status" value="1"/>
</dbReference>
<sequence length="122" mass="13325">MSLATDIISLILLTIGAFFVFSAAIGVVRFRDTMSRVHAITKPQTTGLILVILGTVIRVTGSEQFSISERGDMGMLALLVIFALMTSPITAQRLGRISRREGLYGETSRNDAPAERSIRRRG</sequence>
<name>A0A5C4U251_9CORY</name>
<keyword evidence="2" id="KW-0472">Membrane</keyword>
<dbReference type="AlphaFoldDB" id="A0A5C4U251"/>
<dbReference type="EMBL" id="VDHJ01000011">
    <property type="protein sequence ID" value="TNL96017.1"/>
    <property type="molecule type" value="Genomic_DNA"/>
</dbReference>
<comment type="similarity">
    <text evidence="1">Belongs to the CPA3 antiporters (TC 2.A.63) subunit G family.</text>
</comment>
<gene>
    <name evidence="3" type="ORF">FHE74_08265</name>
</gene>
<keyword evidence="2" id="KW-0812">Transmembrane</keyword>
<evidence type="ECO:0000313" key="4">
    <source>
        <dbReference type="Proteomes" id="UP000312032"/>
    </source>
</evidence>
<comment type="caution">
    <text evidence="3">The sequence shown here is derived from an EMBL/GenBank/DDBJ whole genome shotgun (WGS) entry which is preliminary data.</text>
</comment>
<feature type="transmembrane region" description="Helical" evidence="2">
    <location>
        <begin position="48"/>
        <end position="67"/>
    </location>
</feature>
<organism evidence="3 4">
    <name type="scientific">Corynebacterium tapiri</name>
    <dbReference type="NCBI Taxonomy" id="1448266"/>
    <lineage>
        <taxon>Bacteria</taxon>
        <taxon>Bacillati</taxon>
        <taxon>Actinomycetota</taxon>
        <taxon>Actinomycetes</taxon>
        <taxon>Mycobacteriales</taxon>
        <taxon>Corynebacteriaceae</taxon>
        <taxon>Corynebacterium</taxon>
    </lineage>
</organism>
<proteinExistence type="inferred from homology"/>
<feature type="transmembrane region" description="Helical" evidence="2">
    <location>
        <begin position="73"/>
        <end position="91"/>
    </location>
</feature>
<dbReference type="Proteomes" id="UP000312032">
    <property type="component" value="Unassembled WGS sequence"/>
</dbReference>
<reference evidence="3 4" key="1">
    <citation type="submission" date="2019-06" db="EMBL/GenBank/DDBJ databases">
        <authorList>
            <person name="Li J."/>
        </authorList>
    </citation>
    <scope>NUCLEOTIDE SEQUENCE [LARGE SCALE GENOMIC DNA]</scope>
    <source>
        <strain evidence="3 4">LMG 28165</strain>
    </source>
</reference>
<dbReference type="NCBIfam" id="NF009238">
    <property type="entry name" value="PRK12592.1"/>
    <property type="match status" value="1"/>
</dbReference>
<dbReference type="NCBIfam" id="TIGR01300">
    <property type="entry name" value="CPA3_mnhG_phaG"/>
    <property type="match status" value="1"/>
</dbReference>
<protein>
    <submittedName>
        <fullName evidence="3">Cation:proton antiporter</fullName>
    </submittedName>
</protein>
<dbReference type="PANTHER" id="PTHR34703:SF1">
    <property type="entry name" value="ANTIPORTER SUBUNIT MNHG2-RELATED"/>
    <property type="match status" value="1"/>
</dbReference>
<dbReference type="GO" id="GO:0015385">
    <property type="term" value="F:sodium:proton antiporter activity"/>
    <property type="evidence" value="ECO:0007669"/>
    <property type="project" value="TreeGrafter"/>
</dbReference>
<dbReference type="RefSeq" id="WP_139466040.1">
    <property type="nucleotide sequence ID" value="NZ_VDHJ01000011.1"/>
</dbReference>
<dbReference type="InterPro" id="IPR005133">
    <property type="entry name" value="PhaG_MnhG_YufB"/>
</dbReference>
<dbReference type="OrthoDB" id="3214257at2"/>
<evidence type="ECO:0000256" key="1">
    <source>
        <dbReference type="ARBA" id="ARBA00008404"/>
    </source>
</evidence>
<feature type="transmembrane region" description="Helical" evidence="2">
    <location>
        <begin position="6"/>
        <end position="28"/>
    </location>
</feature>
<accession>A0A5C4U251</accession>